<proteinExistence type="predicted"/>
<organism evidence="1 2">
    <name type="scientific">Robinsoniella peoriensis</name>
    <dbReference type="NCBI Taxonomy" id="180332"/>
    <lineage>
        <taxon>Bacteria</taxon>
        <taxon>Bacillati</taxon>
        <taxon>Bacillota</taxon>
        <taxon>Clostridia</taxon>
        <taxon>Lachnospirales</taxon>
        <taxon>Lachnospiraceae</taxon>
        <taxon>Robinsoniella</taxon>
    </lineage>
</organism>
<keyword evidence="2" id="KW-1185">Reference proteome</keyword>
<dbReference type="Proteomes" id="UP000306509">
    <property type="component" value="Unassembled WGS sequence"/>
</dbReference>
<dbReference type="AlphaFoldDB" id="A0A4U8Q158"/>
<sequence>MEKVITIHDYWDGPIADNWGTYEVPLKDIDGNEIVIAEFA</sequence>
<dbReference type="STRING" id="180332.GCA_000797495_03482"/>
<name>A0A4U8Q158_9FIRM</name>
<protein>
    <submittedName>
        <fullName evidence="1">Uncharacterized protein</fullName>
    </submittedName>
</protein>
<dbReference type="RefSeq" id="WP_255348057.1">
    <property type="nucleotide sequence ID" value="NZ_JTGN01000006.1"/>
</dbReference>
<evidence type="ECO:0000313" key="2">
    <source>
        <dbReference type="Proteomes" id="UP000306509"/>
    </source>
</evidence>
<accession>A0A4U8Q158</accession>
<dbReference type="EMBL" id="QGQD01000097">
    <property type="protein sequence ID" value="TLC98390.1"/>
    <property type="molecule type" value="Genomic_DNA"/>
</dbReference>
<reference evidence="1 2" key="1">
    <citation type="journal article" date="2019" name="Anaerobe">
        <title>Detection of Robinsoniella peoriensis in multiple bone samples of a trauma patient.</title>
        <authorList>
            <person name="Schrottner P."/>
            <person name="Hartwich K."/>
            <person name="Bunk B."/>
            <person name="Schober I."/>
            <person name="Helbig S."/>
            <person name="Rudolph W.W."/>
            <person name="Gunzer F."/>
        </authorList>
    </citation>
    <scope>NUCLEOTIDE SEQUENCE [LARGE SCALE GENOMIC DNA]</scope>
    <source>
        <strain evidence="1 2">DSM 106044</strain>
    </source>
</reference>
<gene>
    <name evidence="1" type="ORF">DSM106044_04906</name>
</gene>
<comment type="caution">
    <text evidence="1">The sequence shown here is derived from an EMBL/GenBank/DDBJ whole genome shotgun (WGS) entry which is preliminary data.</text>
</comment>
<evidence type="ECO:0000313" key="1">
    <source>
        <dbReference type="EMBL" id="TLC98390.1"/>
    </source>
</evidence>